<dbReference type="PANTHER" id="PTHR12526:SF630">
    <property type="entry name" value="GLYCOSYLTRANSFERASE"/>
    <property type="match status" value="1"/>
</dbReference>
<name>A0A2T4UGU7_9ACTN</name>
<evidence type="ECO:0000313" key="2">
    <source>
        <dbReference type="Proteomes" id="UP000240739"/>
    </source>
</evidence>
<dbReference type="PANTHER" id="PTHR12526">
    <property type="entry name" value="GLYCOSYLTRANSFERASE"/>
    <property type="match status" value="1"/>
</dbReference>
<dbReference type="AlphaFoldDB" id="A0A2T4UGU7"/>
<evidence type="ECO:0000313" key="1">
    <source>
        <dbReference type="EMBL" id="PTL58476.1"/>
    </source>
</evidence>
<dbReference type="Proteomes" id="UP000240739">
    <property type="component" value="Unassembled WGS sequence"/>
</dbReference>
<evidence type="ECO:0008006" key="3">
    <source>
        <dbReference type="Google" id="ProtNLM"/>
    </source>
</evidence>
<proteinExistence type="predicted"/>
<dbReference type="Gene3D" id="3.40.50.2000">
    <property type="entry name" value="Glycogen Phosphorylase B"/>
    <property type="match status" value="1"/>
</dbReference>
<sequence length="407" mass="44460">MTSSAHPRSGPLDDPPLRGRDIVCVGFSDWGKDLLTNEQHLLIRLAEHNRILFVESLGLRRPQVAGRDLKRMGRRLVRGVMPAREVDGVHVLSPLVLPIHHLAWAKRFNAFVLPRLVRRAVRRLGLRDVVLWTFVPQAEVLLEPLQPRTVLYYVDDDHAAKKGIDADSFRAAEERFARRADVVMASAPELAERMRTLNDNVHEAFNVADTALFATALQDGPVDPAVAALPEPRVVFVGAIIASKIDIPLVRELSALRPGWSFAFVGPIGPGDPTTNVDGLKGLPNVHLLGHRPYEQLPEVLRGGAVAIMPYHTGGEMRSVFPMKTYEYLGAGLPVVSTSLPALADVDLIDKVATAQEMVDRIEAAMAADSPAQRAARSASVQQFSWESRMAQLGRLLGSGDQLAAGG</sequence>
<reference evidence="1 2" key="1">
    <citation type="submission" date="2018-03" db="EMBL/GenBank/DDBJ databases">
        <title>Aquarubrobacter algicola gen. nov., sp. nov., a novel actinobacterium isolated from shallow eutrophic lake during the end of cyanobacterial harmful algal blooms.</title>
        <authorList>
            <person name="Chun S.J."/>
        </authorList>
    </citation>
    <scope>NUCLEOTIDE SEQUENCE [LARGE SCALE GENOMIC DNA]</scope>
    <source>
        <strain evidence="1 2">Seoho-28</strain>
    </source>
</reference>
<dbReference type="OrthoDB" id="9771846at2"/>
<gene>
    <name evidence="1" type="ORF">C7Y72_01805</name>
</gene>
<protein>
    <recommendedName>
        <fullName evidence="3">Glycosyltransferase</fullName>
    </recommendedName>
</protein>
<dbReference type="EMBL" id="PYYB01000001">
    <property type="protein sequence ID" value="PTL58476.1"/>
    <property type="molecule type" value="Genomic_DNA"/>
</dbReference>
<dbReference type="RefSeq" id="WP_107566914.1">
    <property type="nucleotide sequence ID" value="NZ_PYYB01000001.1"/>
</dbReference>
<comment type="caution">
    <text evidence="1">The sequence shown here is derived from an EMBL/GenBank/DDBJ whole genome shotgun (WGS) entry which is preliminary data.</text>
</comment>
<keyword evidence="2" id="KW-1185">Reference proteome</keyword>
<accession>A0A2T4UGU7</accession>
<dbReference type="Pfam" id="PF13692">
    <property type="entry name" value="Glyco_trans_1_4"/>
    <property type="match status" value="1"/>
</dbReference>
<organism evidence="1 2">
    <name type="scientific">Paraconexibacter algicola</name>
    <dbReference type="NCBI Taxonomy" id="2133960"/>
    <lineage>
        <taxon>Bacteria</taxon>
        <taxon>Bacillati</taxon>
        <taxon>Actinomycetota</taxon>
        <taxon>Thermoleophilia</taxon>
        <taxon>Solirubrobacterales</taxon>
        <taxon>Paraconexibacteraceae</taxon>
        <taxon>Paraconexibacter</taxon>
    </lineage>
</organism>
<dbReference type="SUPFAM" id="SSF53756">
    <property type="entry name" value="UDP-Glycosyltransferase/glycogen phosphorylase"/>
    <property type="match status" value="1"/>
</dbReference>